<comment type="similarity">
    <text evidence="2 12">Belongs to the Nudix hydrolase family.</text>
</comment>
<dbReference type="PANTHER" id="PTHR47707">
    <property type="entry name" value="8-OXO-DGTP DIPHOSPHATASE"/>
    <property type="match status" value="1"/>
</dbReference>
<dbReference type="InterPro" id="IPR047127">
    <property type="entry name" value="MutT-like"/>
</dbReference>
<dbReference type="InterPro" id="IPR020476">
    <property type="entry name" value="Nudix_hydrolase"/>
</dbReference>
<dbReference type="PROSITE" id="PS00893">
    <property type="entry name" value="NUDIX_BOX"/>
    <property type="match status" value="1"/>
</dbReference>
<dbReference type="EC" id="3.6.1.55" evidence="11"/>
<reference evidence="14 15" key="1">
    <citation type="journal article" date="2019" name="Int. J. Syst. Evol. Microbiol.">
        <title>The Global Catalogue of Microorganisms (GCM) 10K type strain sequencing project: providing services to taxonomists for standard genome sequencing and annotation.</title>
        <authorList>
            <consortium name="The Broad Institute Genomics Platform"/>
            <consortium name="The Broad Institute Genome Sequencing Center for Infectious Disease"/>
            <person name="Wu L."/>
            <person name="Ma J."/>
        </authorList>
    </citation>
    <scope>NUCLEOTIDE SEQUENCE [LARGE SCALE GENOMIC DNA]</scope>
    <source>
        <strain evidence="14 15">JCM 11117</strain>
    </source>
</reference>
<evidence type="ECO:0000256" key="5">
    <source>
        <dbReference type="ARBA" id="ARBA00022723"/>
    </source>
</evidence>
<name>A0ABN1NFE8_9PSEU</name>
<dbReference type="SUPFAM" id="SSF55811">
    <property type="entry name" value="Nudix"/>
    <property type="match status" value="1"/>
</dbReference>
<dbReference type="SUPFAM" id="SSF55961">
    <property type="entry name" value="Bet v1-like"/>
    <property type="match status" value="1"/>
</dbReference>
<keyword evidence="6" id="KW-0227">DNA damage</keyword>
<dbReference type="CDD" id="cd03425">
    <property type="entry name" value="NUDIX_MutT_NudA_like"/>
    <property type="match status" value="1"/>
</dbReference>
<protein>
    <recommendedName>
        <fullName evidence="11">8-oxo-dGTP diphosphatase</fullName>
        <ecNumber evidence="11">3.6.1.55</ecNumber>
    </recommendedName>
</protein>
<evidence type="ECO:0000256" key="12">
    <source>
        <dbReference type="RuleBase" id="RU003476"/>
    </source>
</evidence>
<dbReference type="Proteomes" id="UP001499967">
    <property type="component" value="Unassembled WGS sequence"/>
</dbReference>
<keyword evidence="3" id="KW-0515">Mutator protein</keyword>
<evidence type="ECO:0000256" key="9">
    <source>
        <dbReference type="ARBA" id="ARBA00023204"/>
    </source>
</evidence>
<evidence type="ECO:0000313" key="14">
    <source>
        <dbReference type="EMBL" id="GAA0905309.1"/>
    </source>
</evidence>
<keyword evidence="15" id="KW-1185">Reference proteome</keyword>
<evidence type="ECO:0000256" key="11">
    <source>
        <dbReference type="ARBA" id="ARBA00038905"/>
    </source>
</evidence>
<dbReference type="Gene3D" id="3.90.79.10">
    <property type="entry name" value="Nucleoside Triphosphate Pyrophosphohydrolase"/>
    <property type="match status" value="1"/>
</dbReference>
<dbReference type="EMBL" id="BAAAHP010000277">
    <property type="protein sequence ID" value="GAA0905309.1"/>
    <property type="molecule type" value="Genomic_DNA"/>
</dbReference>
<evidence type="ECO:0000256" key="4">
    <source>
        <dbReference type="ARBA" id="ARBA00022705"/>
    </source>
</evidence>
<evidence type="ECO:0000256" key="2">
    <source>
        <dbReference type="ARBA" id="ARBA00005582"/>
    </source>
</evidence>
<dbReference type="PANTHER" id="PTHR47707:SF1">
    <property type="entry name" value="NUDIX HYDROLASE FAMILY PROTEIN"/>
    <property type="match status" value="1"/>
</dbReference>
<comment type="catalytic activity">
    <reaction evidence="10">
        <text>8-oxo-dGTP + H2O = 8-oxo-dGMP + diphosphate + H(+)</text>
        <dbReference type="Rhea" id="RHEA:31575"/>
        <dbReference type="ChEBI" id="CHEBI:15377"/>
        <dbReference type="ChEBI" id="CHEBI:15378"/>
        <dbReference type="ChEBI" id="CHEBI:33019"/>
        <dbReference type="ChEBI" id="CHEBI:63224"/>
        <dbReference type="ChEBI" id="CHEBI:77896"/>
        <dbReference type="EC" id="3.6.1.55"/>
    </reaction>
</comment>
<evidence type="ECO:0000256" key="6">
    <source>
        <dbReference type="ARBA" id="ARBA00022763"/>
    </source>
</evidence>
<dbReference type="Pfam" id="PF00293">
    <property type="entry name" value="NUDIX"/>
    <property type="match status" value="1"/>
</dbReference>
<evidence type="ECO:0000313" key="15">
    <source>
        <dbReference type="Proteomes" id="UP001499967"/>
    </source>
</evidence>
<keyword evidence="4" id="KW-0235">DNA replication</keyword>
<evidence type="ECO:0000256" key="8">
    <source>
        <dbReference type="ARBA" id="ARBA00022842"/>
    </source>
</evidence>
<accession>A0ABN1NFE8</accession>
<comment type="cofactor">
    <cofactor evidence="1">
        <name>Mg(2+)</name>
        <dbReference type="ChEBI" id="CHEBI:18420"/>
    </cofactor>
</comment>
<dbReference type="InterPro" id="IPR020084">
    <property type="entry name" value="NUDIX_hydrolase_CS"/>
</dbReference>
<keyword evidence="9" id="KW-0234">DNA repair</keyword>
<evidence type="ECO:0000256" key="10">
    <source>
        <dbReference type="ARBA" id="ARBA00035861"/>
    </source>
</evidence>
<comment type="caution">
    <text evidence="14">The sequence shown here is derived from an EMBL/GenBank/DDBJ whole genome shotgun (WGS) entry which is preliminary data.</text>
</comment>
<dbReference type="InterPro" id="IPR000086">
    <property type="entry name" value="NUDIX_hydrolase_dom"/>
</dbReference>
<evidence type="ECO:0000256" key="7">
    <source>
        <dbReference type="ARBA" id="ARBA00022801"/>
    </source>
</evidence>
<evidence type="ECO:0000256" key="3">
    <source>
        <dbReference type="ARBA" id="ARBA00022457"/>
    </source>
</evidence>
<keyword evidence="5" id="KW-0479">Metal-binding</keyword>
<dbReference type="PRINTS" id="PR00502">
    <property type="entry name" value="NUDIXFAMILY"/>
</dbReference>
<keyword evidence="7 12" id="KW-0378">Hydrolase</keyword>
<proteinExistence type="inferred from homology"/>
<organism evidence="14 15">
    <name type="scientific">Pseudonocardia zijingensis</name>
    <dbReference type="NCBI Taxonomy" id="153376"/>
    <lineage>
        <taxon>Bacteria</taxon>
        <taxon>Bacillati</taxon>
        <taxon>Actinomycetota</taxon>
        <taxon>Actinomycetes</taxon>
        <taxon>Pseudonocardiales</taxon>
        <taxon>Pseudonocardiaceae</taxon>
        <taxon>Pseudonocardia</taxon>
    </lineage>
</organism>
<evidence type="ECO:0000256" key="1">
    <source>
        <dbReference type="ARBA" id="ARBA00001946"/>
    </source>
</evidence>
<keyword evidence="8" id="KW-0460">Magnesium</keyword>
<dbReference type="PROSITE" id="PS51462">
    <property type="entry name" value="NUDIX"/>
    <property type="match status" value="1"/>
</dbReference>
<dbReference type="InterPro" id="IPR015797">
    <property type="entry name" value="NUDIX_hydrolase-like_dom_sf"/>
</dbReference>
<feature type="domain" description="Nudix hydrolase" evidence="13">
    <location>
        <begin position="143"/>
        <end position="267"/>
    </location>
</feature>
<gene>
    <name evidence="14" type="ORF">GCM10009559_73280</name>
</gene>
<sequence>MLIDAPQRTVAGLLRDGTVSAEAMRRCGHRFAGSGPLLCLGETVRFGVRVAPGVRVPLRTRITAVSPSGIESVLVAGPLRALEHRTTLTPTGAGTLVLDEVAWTSLLGVLGRAGDVVRGRGLVLRLLAARSEVLVEQAAQLVDRPVVVATALVRDGAVLAAQRTRPPALAGRWELPGGRVEEGETEPAAVVREMREELGVDVRVTGRLGTDLPLPDVVLRVYTAEPAPGSPEPQPLEHAALRWVTADDVPDVDWVAADRAVAADLLTLLRGAVRSHP</sequence>
<evidence type="ECO:0000259" key="13">
    <source>
        <dbReference type="PROSITE" id="PS51462"/>
    </source>
</evidence>